<comment type="similarity">
    <text evidence="2">Belongs to the ATP12 family.</text>
</comment>
<comment type="subcellular location">
    <subcellularLocation>
        <location evidence="1">Mitochondrion</location>
    </subcellularLocation>
</comment>
<evidence type="ECO:0000313" key="6">
    <source>
        <dbReference type="EMBL" id="WVN89808.1"/>
    </source>
</evidence>
<dbReference type="Proteomes" id="UP000094043">
    <property type="component" value="Chromosome 6"/>
</dbReference>
<gene>
    <name evidence="6" type="ORF">L203_105038</name>
</gene>
<reference evidence="6" key="3">
    <citation type="submission" date="2024-01" db="EMBL/GenBank/DDBJ databases">
        <authorList>
            <person name="Coelho M.A."/>
            <person name="David-Palma M."/>
            <person name="Shea T."/>
            <person name="Sun S."/>
            <person name="Cuomo C.A."/>
            <person name="Heitman J."/>
        </authorList>
    </citation>
    <scope>NUCLEOTIDE SEQUENCE</scope>
    <source>
        <strain evidence="6">CBS 7841</strain>
    </source>
</reference>
<keyword evidence="3" id="KW-0809">Transit peptide</keyword>
<reference evidence="6" key="1">
    <citation type="submission" date="2016-06" db="EMBL/GenBank/DDBJ databases">
        <authorList>
            <person name="Cuomo C."/>
            <person name="Litvintseva A."/>
            <person name="Heitman J."/>
            <person name="Chen Y."/>
            <person name="Sun S."/>
            <person name="Springer D."/>
            <person name="Dromer F."/>
            <person name="Young S."/>
            <person name="Zeng Q."/>
            <person name="Chapman S."/>
            <person name="Gujja S."/>
            <person name="Saif S."/>
            <person name="Birren B."/>
        </authorList>
    </citation>
    <scope>NUCLEOTIDE SEQUENCE</scope>
    <source>
        <strain evidence="6">CBS 7841</strain>
    </source>
</reference>
<dbReference type="Gene3D" id="3.30.2180.10">
    <property type="entry name" value="ATP12-like"/>
    <property type="match status" value="1"/>
</dbReference>
<evidence type="ECO:0000256" key="4">
    <source>
        <dbReference type="ARBA" id="ARBA00023128"/>
    </source>
</evidence>
<organism evidence="6 7">
    <name type="scientific">Cryptococcus depauperatus CBS 7841</name>
    <dbReference type="NCBI Taxonomy" id="1295531"/>
    <lineage>
        <taxon>Eukaryota</taxon>
        <taxon>Fungi</taxon>
        <taxon>Dikarya</taxon>
        <taxon>Basidiomycota</taxon>
        <taxon>Agaricomycotina</taxon>
        <taxon>Tremellomycetes</taxon>
        <taxon>Tremellales</taxon>
        <taxon>Cryptococcaceae</taxon>
        <taxon>Cryptococcus</taxon>
    </lineage>
</organism>
<name>A0AAJ8JWM3_9TREE</name>
<dbReference type="AlphaFoldDB" id="A0AAJ8JWM3"/>
<dbReference type="GO" id="GO:0033615">
    <property type="term" value="P:mitochondrial proton-transporting ATP synthase complex assembly"/>
    <property type="evidence" value="ECO:0007669"/>
    <property type="project" value="TreeGrafter"/>
</dbReference>
<dbReference type="InterPro" id="IPR011419">
    <property type="entry name" value="ATP12_ATP_synth-F1-assembly"/>
</dbReference>
<proteinExistence type="inferred from homology"/>
<evidence type="ECO:0000256" key="3">
    <source>
        <dbReference type="ARBA" id="ARBA00022946"/>
    </source>
</evidence>
<keyword evidence="5" id="KW-0143">Chaperone</keyword>
<dbReference type="EMBL" id="CP143789">
    <property type="protein sequence ID" value="WVN89808.1"/>
    <property type="molecule type" value="Genomic_DNA"/>
</dbReference>
<dbReference type="PANTHER" id="PTHR21013:SF10">
    <property type="entry name" value="ATP SYNTHASE MITOCHONDRIAL F1 COMPLEX ASSEMBLY FACTOR 2"/>
    <property type="match status" value="1"/>
</dbReference>
<dbReference type="InterPro" id="IPR042272">
    <property type="entry name" value="ATP12_ATP_synth-F1-assembly_N"/>
</dbReference>
<evidence type="ECO:0000313" key="7">
    <source>
        <dbReference type="Proteomes" id="UP000094043"/>
    </source>
</evidence>
<protein>
    <recommendedName>
        <fullName evidence="8">ATP synthase mitochondrial F1 complex assembly factor 2</fullName>
    </recommendedName>
</protein>
<keyword evidence="7" id="KW-1185">Reference proteome</keyword>
<dbReference type="KEGG" id="cdep:91089247"/>
<accession>A0AAJ8JWM3</accession>
<evidence type="ECO:0000256" key="1">
    <source>
        <dbReference type="ARBA" id="ARBA00004173"/>
    </source>
</evidence>
<dbReference type="Gene3D" id="1.10.3580.10">
    <property type="entry name" value="ATP12 ATPase"/>
    <property type="match status" value="1"/>
</dbReference>
<dbReference type="SUPFAM" id="SSF160909">
    <property type="entry name" value="ATP12-like"/>
    <property type="match status" value="1"/>
</dbReference>
<reference evidence="6" key="2">
    <citation type="journal article" date="2022" name="Elife">
        <title>Obligate sexual reproduction of a homothallic fungus closely related to the Cryptococcus pathogenic species complex.</title>
        <authorList>
            <person name="Passer A.R."/>
            <person name="Clancey S.A."/>
            <person name="Shea T."/>
            <person name="David-Palma M."/>
            <person name="Averette A.F."/>
            <person name="Boekhout T."/>
            <person name="Porcel B.M."/>
            <person name="Nowrousian M."/>
            <person name="Cuomo C.A."/>
            <person name="Sun S."/>
            <person name="Heitman J."/>
            <person name="Coelho M.A."/>
        </authorList>
    </citation>
    <scope>NUCLEOTIDE SEQUENCE</scope>
    <source>
        <strain evidence="6">CBS 7841</strain>
    </source>
</reference>
<evidence type="ECO:0008006" key="8">
    <source>
        <dbReference type="Google" id="ProtNLM"/>
    </source>
</evidence>
<dbReference type="GO" id="GO:0005739">
    <property type="term" value="C:mitochondrion"/>
    <property type="evidence" value="ECO:0007669"/>
    <property type="project" value="UniProtKB-SubCell"/>
</dbReference>
<sequence>MKYLSPKLTVRSAPLFILLICIDAEHTLRRFWKTANVTSTPTGSFLITLDHRPLKTPSGARLEVPKERRLAAAMIANEWENQDEVLKQHTLPVTSLASRAIDGLTSGPTRSAVIDALLNYLETDTILYPHDSPAALVRLQKEHWNPLHAWLKRKYGIELILAEGFNAAKQNEETIEKLKEAVEKLNGWELAMYATKSFVIALALIRGELSAHQAAQASHVEVASQIERWGEVEDTHDVDYQDIRKALGSAACLLIKA</sequence>
<dbReference type="GeneID" id="91089247"/>
<dbReference type="RefSeq" id="XP_066070508.1">
    <property type="nucleotide sequence ID" value="XM_066214411.1"/>
</dbReference>
<dbReference type="InterPro" id="IPR023335">
    <property type="entry name" value="ATP12_ortho_dom_sf"/>
</dbReference>
<keyword evidence="4" id="KW-0496">Mitochondrion</keyword>
<evidence type="ECO:0000256" key="5">
    <source>
        <dbReference type="ARBA" id="ARBA00023186"/>
    </source>
</evidence>
<evidence type="ECO:0000256" key="2">
    <source>
        <dbReference type="ARBA" id="ARBA00008231"/>
    </source>
</evidence>
<dbReference type="Pfam" id="PF07542">
    <property type="entry name" value="ATP12"/>
    <property type="match status" value="1"/>
</dbReference>
<dbReference type="PANTHER" id="PTHR21013">
    <property type="entry name" value="ATP SYNTHASE MITOCHONDRIAL F1 COMPLEX ASSEMBLY FACTOR 2/ATP12 PROTEIN, MITOCHONDRIAL PRECURSOR"/>
    <property type="match status" value="1"/>
</dbReference>